<feature type="region of interest" description="Disordered" evidence="1">
    <location>
        <begin position="1"/>
        <end position="25"/>
    </location>
</feature>
<evidence type="ECO:0000313" key="3">
    <source>
        <dbReference type="Proteomes" id="UP000057938"/>
    </source>
</evidence>
<feature type="compositionally biased region" description="Basic and acidic residues" evidence="1">
    <location>
        <begin position="169"/>
        <end position="179"/>
    </location>
</feature>
<dbReference type="RefSeq" id="WP_157058282.1">
    <property type="nucleotide sequence ID" value="NZ_CP012669.1"/>
</dbReference>
<accession>A0A0M5KYP3</accession>
<dbReference type="EMBL" id="CP012669">
    <property type="protein sequence ID" value="ALE16937.1"/>
    <property type="molecule type" value="Genomic_DNA"/>
</dbReference>
<dbReference type="Proteomes" id="UP000057938">
    <property type="component" value="Chromosome"/>
</dbReference>
<feature type="region of interest" description="Disordered" evidence="1">
    <location>
        <begin position="169"/>
        <end position="191"/>
    </location>
</feature>
<dbReference type="OrthoDB" id="117664at2"/>
<sequence length="191" mass="19848">MRAQDDAHSESSTAAQPESDEKCGRAISRTVTLPKLTELTVQIGQALDSKSSVTGQKFPLTLAEPLVVEGTEFLPAGTPGIGEVIHAKKAGGSGAGGELILTALYLEEGGRQIPLRSMQLGVTGKNQTGLAMAVGVTPLGPLGLAVRGKNIEVPEGQLASAKLAKDTEFTVREERDRPADACSTEENGSEL</sequence>
<organism evidence="2 3">
    <name type="scientific">Altererythrobacter epoxidivorans</name>
    <dbReference type="NCBI Taxonomy" id="361183"/>
    <lineage>
        <taxon>Bacteria</taxon>
        <taxon>Pseudomonadati</taxon>
        <taxon>Pseudomonadota</taxon>
        <taxon>Alphaproteobacteria</taxon>
        <taxon>Sphingomonadales</taxon>
        <taxon>Erythrobacteraceae</taxon>
        <taxon>Altererythrobacter</taxon>
    </lineage>
</organism>
<protein>
    <submittedName>
        <fullName evidence="2">Uncharacterized protein</fullName>
    </submittedName>
</protein>
<gene>
    <name evidence="2" type="ORF">AMC99_01646</name>
</gene>
<dbReference type="KEGG" id="aep:AMC99_01646"/>
<name>A0A0M5KYP3_9SPHN</name>
<dbReference type="AlphaFoldDB" id="A0A0M5KYP3"/>
<dbReference type="PATRIC" id="fig|361183.4.peg.1619"/>
<proteinExistence type="predicted"/>
<evidence type="ECO:0000313" key="2">
    <source>
        <dbReference type="EMBL" id="ALE16937.1"/>
    </source>
</evidence>
<dbReference type="STRING" id="361183.AMC99_01646"/>
<evidence type="ECO:0000256" key="1">
    <source>
        <dbReference type="SAM" id="MobiDB-lite"/>
    </source>
</evidence>
<reference evidence="2 3" key="1">
    <citation type="submission" date="2015-09" db="EMBL/GenBank/DDBJ databases">
        <title>Complete genome sequence of a benzo[a]pyrene-degrading bacterium Altererythrobacter epoxidivorans CGMCC 1.7731T.</title>
        <authorList>
            <person name="Li Z."/>
            <person name="Cheng H."/>
            <person name="Huo Y."/>
            <person name="Xu X."/>
        </authorList>
    </citation>
    <scope>NUCLEOTIDE SEQUENCE [LARGE SCALE GENOMIC DNA]</scope>
    <source>
        <strain evidence="2 3">CGMCC 1.7731</strain>
    </source>
</reference>
<keyword evidence="3" id="KW-1185">Reference proteome</keyword>